<evidence type="ECO:0000313" key="8">
    <source>
        <dbReference type="EMBL" id="KAK7503278.1"/>
    </source>
</evidence>
<dbReference type="SUPFAM" id="SSF81324">
    <property type="entry name" value="Voltage-gated potassium channels"/>
    <property type="match status" value="2"/>
</dbReference>
<feature type="transmembrane region" description="Helical" evidence="6">
    <location>
        <begin position="635"/>
        <end position="657"/>
    </location>
</feature>
<evidence type="ECO:0000313" key="9">
    <source>
        <dbReference type="Proteomes" id="UP001519460"/>
    </source>
</evidence>
<feature type="transmembrane region" description="Helical" evidence="6">
    <location>
        <begin position="512"/>
        <end position="534"/>
    </location>
</feature>
<protein>
    <recommendedName>
        <fullName evidence="7">Ion transport domain-containing protein</fullName>
    </recommendedName>
</protein>
<dbReference type="InterPro" id="IPR028798">
    <property type="entry name" value="TPC2"/>
</dbReference>
<feature type="transmembrane region" description="Helical" evidence="6">
    <location>
        <begin position="299"/>
        <end position="321"/>
    </location>
</feature>
<reference evidence="8 9" key="1">
    <citation type="journal article" date="2023" name="Sci. Data">
        <title>Genome assembly of the Korean intertidal mud-creeper Batillaria attramentaria.</title>
        <authorList>
            <person name="Patra A.K."/>
            <person name="Ho P.T."/>
            <person name="Jun S."/>
            <person name="Lee S.J."/>
            <person name="Kim Y."/>
            <person name="Won Y.J."/>
        </authorList>
    </citation>
    <scope>NUCLEOTIDE SEQUENCE [LARGE SCALE GENOMIC DNA]</scope>
    <source>
        <strain evidence="8">Wonlab-2016</strain>
    </source>
</reference>
<dbReference type="AlphaFoldDB" id="A0ABD0LVP7"/>
<dbReference type="Proteomes" id="UP001519460">
    <property type="component" value="Unassembled WGS sequence"/>
</dbReference>
<dbReference type="Pfam" id="PF00520">
    <property type="entry name" value="Ion_trans"/>
    <property type="match status" value="2"/>
</dbReference>
<dbReference type="Gene3D" id="1.20.120.350">
    <property type="entry name" value="Voltage-gated potassium channels. Chain C"/>
    <property type="match status" value="1"/>
</dbReference>
<dbReference type="PANTHER" id="PTHR46768">
    <property type="entry name" value="TWO PORE CALCIUM CHANNEL PROTEIN 2"/>
    <property type="match status" value="1"/>
</dbReference>
<feature type="transmembrane region" description="Helical" evidence="6">
    <location>
        <begin position="731"/>
        <end position="754"/>
    </location>
</feature>
<evidence type="ECO:0000256" key="5">
    <source>
        <dbReference type="SAM" id="MobiDB-lite"/>
    </source>
</evidence>
<dbReference type="Gene3D" id="1.10.287.70">
    <property type="match status" value="2"/>
</dbReference>
<evidence type="ECO:0000256" key="1">
    <source>
        <dbReference type="ARBA" id="ARBA00004141"/>
    </source>
</evidence>
<keyword evidence="2 6" id="KW-0812">Transmembrane</keyword>
<gene>
    <name evidence="8" type="ORF">BaRGS_00005543</name>
</gene>
<evidence type="ECO:0000256" key="4">
    <source>
        <dbReference type="ARBA" id="ARBA00023136"/>
    </source>
</evidence>
<dbReference type="InterPro" id="IPR027359">
    <property type="entry name" value="Volt_channel_dom_sf"/>
</dbReference>
<dbReference type="EMBL" id="JACVVK020000021">
    <property type="protein sequence ID" value="KAK7503278.1"/>
    <property type="molecule type" value="Genomic_DNA"/>
</dbReference>
<evidence type="ECO:0000256" key="6">
    <source>
        <dbReference type="SAM" id="Phobius"/>
    </source>
</evidence>
<feature type="transmembrane region" description="Helical" evidence="6">
    <location>
        <begin position="242"/>
        <end position="261"/>
    </location>
</feature>
<name>A0ABD0LVP7_9CAEN</name>
<evidence type="ECO:0000256" key="3">
    <source>
        <dbReference type="ARBA" id="ARBA00022989"/>
    </source>
</evidence>
<proteinExistence type="predicted"/>
<feature type="compositionally biased region" description="Polar residues" evidence="5">
    <location>
        <begin position="1"/>
        <end position="10"/>
    </location>
</feature>
<comment type="subcellular location">
    <subcellularLocation>
        <location evidence="1">Membrane</location>
        <topology evidence="1">Multi-pass membrane protein</topology>
    </subcellularLocation>
</comment>
<feature type="transmembrane region" description="Helical" evidence="6">
    <location>
        <begin position="567"/>
        <end position="585"/>
    </location>
</feature>
<dbReference type="GO" id="GO:0016020">
    <property type="term" value="C:membrane"/>
    <property type="evidence" value="ECO:0007669"/>
    <property type="project" value="UniProtKB-SubCell"/>
</dbReference>
<feature type="domain" description="Ion transport" evidence="7">
    <location>
        <begin position="549"/>
        <end position="757"/>
    </location>
</feature>
<keyword evidence="3 6" id="KW-1133">Transmembrane helix</keyword>
<dbReference type="PANTHER" id="PTHR46768:SF1">
    <property type="entry name" value="TWO PORE CHANNEL PROTEIN 2"/>
    <property type="match status" value="1"/>
</dbReference>
<keyword evidence="4 6" id="KW-0472">Membrane</keyword>
<accession>A0ABD0LVP7</accession>
<dbReference type="InterPro" id="IPR005821">
    <property type="entry name" value="Ion_trans_dom"/>
</dbReference>
<feature type="transmembrane region" description="Helical" evidence="6">
    <location>
        <begin position="699"/>
        <end position="719"/>
    </location>
</feature>
<keyword evidence="9" id="KW-1185">Reference proteome</keyword>
<organism evidence="8 9">
    <name type="scientific">Batillaria attramentaria</name>
    <dbReference type="NCBI Taxonomy" id="370345"/>
    <lineage>
        <taxon>Eukaryota</taxon>
        <taxon>Metazoa</taxon>
        <taxon>Spiralia</taxon>
        <taxon>Lophotrochozoa</taxon>
        <taxon>Mollusca</taxon>
        <taxon>Gastropoda</taxon>
        <taxon>Caenogastropoda</taxon>
        <taxon>Sorbeoconcha</taxon>
        <taxon>Cerithioidea</taxon>
        <taxon>Batillariidae</taxon>
        <taxon>Batillaria</taxon>
    </lineage>
</organism>
<evidence type="ECO:0000259" key="7">
    <source>
        <dbReference type="Pfam" id="PF00520"/>
    </source>
</evidence>
<feature type="region of interest" description="Disordered" evidence="5">
    <location>
        <begin position="1"/>
        <end position="26"/>
    </location>
</feature>
<feature type="transmembrane region" description="Helical" evidence="6">
    <location>
        <begin position="361"/>
        <end position="386"/>
    </location>
</feature>
<comment type="caution">
    <text evidence="8">The sequence shown here is derived from an EMBL/GenBank/DDBJ whole genome shotgun (WGS) entry which is preliminary data.</text>
</comment>
<evidence type="ECO:0000256" key="2">
    <source>
        <dbReference type="ARBA" id="ARBA00022692"/>
    </source>
</evidence>
<sequence>MSLQSDTSPLVDQDFEDPGDVNGNAYDRYRSTTEEKLPTSQSMDIDTSSLSIPARNIQDNADGTNVYTIPVDGVVTMTPTDFDRASTPWQYTSASSLDDEDHSSTAPSLESYSQFVGLDETSLVQAVVFIEDAYKYRSIHHKVDESCLRLYRHYHSTSVHVYEELSNFRYIVIFTLHILAFFEYPSSLTWTSDIRTRGERVLIPCWLTESIELLCLLLLLTDNVIRCYLMGRYYFVRHKWDMGAMLLLIISLVDWAVSAGMSCTELVRFRRILRPYFIVQNSSLMKKIVNCLRMSLPEVFSVLIMLGMHLYIFTLFGMLLFPTPKALPDHKNHTVGGAVVENVTTSPLIVMTMPAYSRNRLFSLFFMIFLIIGLYCFMNMLTAVIYNQFRGYFLSSMQSSLKRRRLGVRAAFEVLRRKKRAFRPDSPIATVSNGVGGFVVRAMVKKAKLPQPIKNALREKLDRHPELIYSSKDFQHLFLDLDKEIKPPRDVEVRWFEHPWLRRIQRVIVHKYFSYLGIFIALCNVVVISVELAIKMEESFDDNNSDLRLLKLWAMGWRRFVHEKRNIFDAVITLALVVGELYSAIRFGVPFFYKNDDAVSLNTLWNVLRVINILIMVRLLQIIPHIKSMRVITSVLIDLVSNMKAFAGVLVVIYYAFAILGMELFHDVIVFDNITDSNATYECGSYRQLQYWANNFDDFAAAIVVLWDVMVVNNWMVFLEAYRLATSPWSYLFFVAWWLISVIIVMNLFTALIMENFIMKWDRSHQVRDFEGSLAQPVVLNSVHDMFRGLLEEPADNELLMQLSTHKYLNLER</sequence>
<feature type="domain" description="Ion transport" evidence="7">
    <location>
        <begin position="200"/>
        <end position="389"/>
    </location>
</feature>